<dbReference type="PANTHER" id="PTHR38048:SF2">
    <property type="entry name" value="HEMERYTHRIN-LIKE DOMAIN-CONTAINING PROTEIN"/>
    <property type="match status" value="1"/>
</dbReference>
<dbReference type="Gene3D" id="1.20.120.520">
    <property type="entry name" value="nmb1532 protein domain like"/>
    <property type="match status" value="1"/>
</dbReference>
<keyword evidence="3" id="KW-1185">Reference proteome</keyword>
<dbReference type="InterPro" id="IPR012312">
    <property type="entry name" value="Hemerythrin-like"/>
</dbReference>
<evidence type="ECO:0000259" key="1">
    <source>
        <dbReference type="Pfam" id="PF01814"/>
    </source>
</evidence>
<dbReference type="EMBL" id="JARPMG010000001">
    <property type="protein sequence ID" value="KAJ8103381.1"/>
    <property type="molecule type" value="Genomic_DNA"/>
</dbReference>
<dbReference type="Proteomes" id="UP001217417">
    <property type="component" value="Unassembled WGS sequence"/>
</dbReference>
<sequence length="217" mass="25789">MDIQTSSAPSDPYKLFQFSMTRVHHVFETAFYRILKLLDDPPRQDLSNFLGYCEVWCVGLMHHHDVEEIVMFPELQKKLDFAEELEDHKKIHDFLVRFLDQIRCALKDQDSFDSAEMMQTLKDVESTLISHLRQEIIDLAPARLEVFSEKEIKEIIDTAEKYAISHSQMVFIAFFRSHTPPEYKFFPSLPWPFRNILLPFLAIRYRGYWKYSPYSVV</sequence>
<comment type="caution">
    <text evidence="2">The sequence shown here is derived from an EMBL/GenBank/DDBJ whole genome shotgun (WGS) entry which is preliminary data.</text>
</comment>
<dbReference type="InterPro" id="IPR053206">
    <property type="entry name" value="Dimeric_xanthone_biosynth"/>
</dbReference>
<organism evidence="2 3">
    <name type="scientific">Lipomyces tetrasporus</name>
    <dbReference type="NCBI Taxonomy" id="54092"/>
    <lineage>
        <taxon>Eukaryota</taxon>
        <taxon>Fungi</taxon>
        <taxon>Dikarya</taxon>
        <taxon>Ascomycota</taxon>
        <taxon>Saccharomycotina</taxon>
        <taxon>Lipomycetes</taxon>
        <taxon>Lipomycetales</taxon>
        <taxon>Lipomycetaceae</taxon>
        <taxon>Lipomyces</taxon>
    </lineage>
</organism>
<name>A0AAD7QXY9_9ASCO</name>
<reference evidence="2" key="1">
    <citation type="submission" date="2023-03" db="EMBL/GenBank/DDBJ databases">
        <title>Near-Complete genome sequence of Lipomyces tetrasporous NRRL Y-64009, an oleaginous yeast capable of growing on lignocellulosic hydrolysates.</title>
        <authorList>
            <consortium name="Lawrence Berkeley National Laboratory"/>
            <person name="Jagtap S.S."/>
            <person name="Liu J.-J."/>
            <person name="Walukiewicz H.E."/>
            <person name="Pangilinan J."/>
            <person name="Lipzen A."/>
            <person name="Ahrendt S."/>
            <person name="Koriabine M."/>
            <person name="Cobaugh K."/>
            <person name="Salamov A."/>
            <person name="Yoshinaga Y."/>
            <person name="Ng V."/>
            <person name="Daum C."/>
            <person name="Grigoriev I.V."/>
            <person name="Slininger P.J."/>
            <person name="Dien B.S."/>
            <person name="Jin Y.-S."/>
            <person name="Rao C.V."/>
        </authorList>
    </citation>
    <scope>NUCLEOTIDE SEQUENCE</scope>
    <source>
        <strain evidence="2">NRRL Y-64009</strain>
    </source>
</reference>
<protein>
    <recommendedName>
        <fullName evidence="1">Hemerythrin-like domain-containing protein</fullName>
    </recommendedName>
</protein>
<dbReference type="CDD" id="cd12108">
    <property type="entry name" value="Hr-like"/>
    <property type="match status" value="1"/>
</dbReference>
<dbReference type="AlphaFoldDB" id="A0AAD7QXY9"/>
<dbReference type="GeneID" id="80881316"/>
<proteinExistence type="predicted"/>
<dbReference type="RefSeq" id="XP_056046831.1">
    <property type="nucleotide sequence ID" value="XM_056186150.1"/>
</dbReference>
<dbReference type="PANTHER" id="PTHR38048">
    <property type="entry name" value="EXPRESSED PROTEIN"/>
    <property type="match status" value="1"/>
</dbReference>
<accession>A0AAD7QXY9</accession>
<evidence type="ECO:0000313" key="3">
    <source>
        <dbReference type="Proteomes" id="UP001217417"/>
    </source>
</evidence>
<gene>
    <name evidence="2" type="ORF">POJ06DRAFT_241729</name>
</gene>
<feature type="domain" description="Hemerythrin-like" evidence="1">
    <location>
        <begin position="20"/>
        <end position="136"/>
    </location>
</feature>
<evidence type="ECO:0000313" key="2">
    <source>
        <dbReference type="EMBL" id="KAJ8103381.1"/>
    </source>
</evidence>
<dbReference type="Pfam" id="PF01814">
    <property type="entry name" value="Hemerythrin"/>
    <property type="match status" value="1"/>
</dbReference>